<keyword evidence="2" id="KW-0732">Signal</keyword>
<dbReference type="EMBL" id="HBHQ01010618">
    <property type="protein sequence ID" value="CAD9815320.1"/>
    <property type="molecule type" value="Transcribed_RNA"/>
</dbReference>
<organism evidence="4">
    <name type="scientific">Attheya septentrionalis</name>
    <dbReference type="NCBI Taxonomy" id="420275"/>
    <lineage>
        <taxon>Eukaryota</taxon>
        <taxon>Sar</taxon>
        <taxon>Stramenopiles</taxon>
        <taxon>Ochrophyta</taxon>
        <taxon>Bacillariophyta</taxon>
        <taxon>Coscinodiscophyceae</taxon>
        <taxon>Chaetocerotophycidae</taxon>
        <taxon>Chaetocerotales</taxon>
        <taxon>Attheyaceae</taxon>
        <taxon>Attheya</taxon>
    </lineage>
</organism>
<reference evidence="4" key="1">
    <citation type="submission" date="2021-01" db="EMBL/GenBank/DDBJ databases">
        <authorList>
            <person name="Corre E."/>
            <person name="Pelletier E."/>
            <person name="Niang G."/>
            <person name="Scheremetjew M."/>
            <person name="Finn R."/>
            <person name="Kale V."/>
            <person name="Holt S."/>
            <person name="Cochrane G."/>
            <person name="Meng A."/>
            <person name="Brown T."/>
            <person name="Cohen L."/>
        </authorList>
    </citation>
    <scope>NUCLEOTIDE SEQUENCE</scope>
    <source>
        <strain evidence="4">CCMP2084</strain>
    </source>
</reference>
<evidence type="ECO:0000313" key="3">
    <source>
        <dbReference type="EMBL" id="CAD9815320.1"/>
    </source>
</evidence>
<dbReference type="EMBL" id="HBHQ01010619">
    <property type="protein sequence ID" value="CAD9815321.1"/>
    <property type="molecule type" value="Transcribed_RNA"/>
</dbReference>
<evidence type="ECO:0000256" key="1">
    <source>
        <dbReference type="SAM" id="MobiDB-lite"/>
    </source>
</evidence>
<accession>A0A6T7H7I9</accession>
<gene>
    <name evidence="3" type="ORF">ASEP1449_LOCUS7146</name>
    <name evidence="4" type="ORF">ASEP1449_LOCUS7147</name>
</gene>
<protein>
    <submittedName>
        <fullName evidence="4">Uncharacterized protein</fullName>
    </submittedName>
</protein>
<sequence>MVLSWRRNPVALATTVKLWLVTSSSCAFLIPAPRTLQPQYEPLLQRRIQQSQSQPIIVGSRRHCIPTTTQKGLLPDLAYMMDVDSIWPAVVSGVTIMGAFVAAQASIQDGVEKPHKEPSLGTIMDHEDCPEEAASNTKLEFRDEFLKRSGPKLTWRPIEVVESRMAAPNIKNSGGGANIMSPPTKQCVLVIPNKKFLKRTKPEIKQRPNREIKEDANMEDSGVAATVAQAQQHFPITKPKDEHDTKEQDATITTAFKDVQKSLCKEVSFSVPQEEMWVVPTASHHEISMRAATTKALEEAEAEATTMALQLACETAASSAAQQAASQNAASWAQVTATAAAREAASREAALRPPVMLSHQSEPPKETTLPSPKLVSKVKTCDDRMPVQNQMSWTGASWASENIVPSAVIAQAELKEEGLTKNREHVLEETSRRNALMVSTSMPKIEAQQEAQSTANEAVLEKAKAKKDVVEETRRRDALMAEATRMASVEAQKRAKSAANEAALEKAKYQATSLALQQATEKVAFQMAKKEASSQAVKMAKTTASEVATGWDRSKIDQLVQTTSHDRSQITDTHARAMETNLPVDRDTLPHLTRDKSDEAAHEAAHQKTIEVAQETSKAVADEAADVWSARHMESEKSQESSVVKDLTLNAVKDIKVTAHVANADGKAWDTETQGIAALERAIEYFAHKCALKTVSQKAEDIAKTDTDDVATALKH</sequence>
<evidence type="ECO:0000256" key="2">
    <source>
        <dbReference type="SAM" id="SignalP"/>
    </source>
</evidence>
<feature type="region of interest" description="Disordered" evidence="1">
    <location>
        <begin position="344"/>
        <end position="372"/>
    </location>
</feature>
<feature type="signal peptide" evidence="2">
    <location>
        <begin position="1"/>
        <end position="26"/>
    </location>
</feature>
<evidence type="ECO:0000313" key="4">
    <source>
        <dbReference type="EMBL" id="CAD9815321.1"/>
    </source>
</evidence>
<dbReference type="AlphaFoldDB" id="A0A6T7H7I9"/>
<name>A0A6T7H7I9_9STRA</name>
<feature type="chain" id="PRO_5036191674" evidence="2">
    <location>
        <begin position="27"/>
        <end position="716"/>
    </location>
</feature>
<proteinExistence type="predicted"/>